<dbReference type="STRING" id="1038014.SAMN04487910_2569"/>
<dbReference type="InterPro" id="IPR001789">
    <property type="entry name" value="Sig_transdc_resp-reg_receiver"/>
</dbReference>
<dbReference type="PANTHER" id="PTHR44591">
    <property type="entry name" value="STRESS RESPONSE REGULATOR PROTEIN 1"/>
    <property type="match status" value="1"/>
</dbReference>
<protein>
    <submittedName>
        <fullName evidence="4">Response regulator receiver domain-containing protein</fullName>
    </submittedName>
</protein>
<dbReference type="PANTHER" id="PTHR44591:SF3">
    <property type="entry name" value="RESPONSE REGULATORY DOMAIN-CONTAINING PROTEIN"/>
    <property type="match status" value="1"/>
</dbReference>
<dbReference type="GO" id="GO:0000160">
    <property type="term" value="P:phosphorelay signal transduction system"/>
    <property type="evidence" value="ECO:0007669"/>
    <property type="project" value="InterPro"/>
</dbReference>
<keyword evidence="1 2" id="KW-0597">Phosphoprotein</keyword>
<evidence type="ECO:0000313" key="5">
    <source>
        <dbReference type="Proteomes" id="UP000198521"/>
    </source>
</evidence>
<evidence type="ECO:0000259" key="3">
    <source>
        <dbReference type="PROSITE" id="PS50110"/>
    </source>
</evidence>
<keyword evidence="5" id="KW-1185">Reference proteome</keyword>
<reference evidence="4 5" key="1">
    <citation type="submission" date="2016-10" db="EMBL/GenBank/DDBJ databases">
        <authorList>
            <person name="de Groot N.N."/>
        </authorList>
    </citation>
    <scope>NUCLEOTIDE SEQUENCE [LARGE SCALE GENOMIC DNA]</scope>
    <source>
        <strain evidence="4 5">DSM 25232</strain>
    </source>
</reference>
<feature type="modified residue" description="4-aspartylphosphate" evidence="2">
    <location>
        <position position="58"/>
    </location>
</feature>
<accession>A0A1H7QIS5</accession>
<proteinExistence type="predicted"/>
<dbReference type="InterPro" id="IPR011006">
    <property type="entry name" value="CheY-like_superfamily"/>
</dbReference>
<feature type="domain" description="Response regulatory" evidence="3">
    <location>
        <begin position="6"/>
        <end position="136"/>
    </location>
</feature>
<dbReference type="InterPro" id="IPR050595">
    <property type="entry name" value="Bact_response_regulator"/>
</dbReference>
<gene>
    <name evidence="4" type="ORF">SAMN04487910_2569</name>
</gene>
<evidence type="ECO:0000256" key="1">
    <source>
        <dbReference type="ARBA" id="ARBA00022553"/>
    </source>
</evidence>
<evidence type="ECO:0000313" key="4">
    <source>
        <dbReference type="EMBL" id="SEL47679.1"/>
    </source>
</evidence>
<sequence>MKTIAKVLLVDDSDATIFFNKIVLSKTGYVDEVLIAKNGLEALQIIQSGIVPEIIFLDINMPVMDGWEFLSKFQDLENSLKNTTIILMIGAELTKEDKELAGSIDQIKEFSGKMLSRVSVDGIITKYFNEELIPVE</sequence>
<dbReference type="Proteomes" id="UP000198521">
    <property type="component" value="Unassembled WGS sequence"/>
</dbReference>
<dbReference type="PROSITE" id="PS50110">
    <property type="entry name" value="RESPONSE_REGULATORY"/>
    <property type="match status" value="1"/>
</dbReference>
<dbReference type="SUPFAM" id="SSF52172">
    <property type="entry name" value="CheY-like"/>
    <property type="match status" value="1"/>
</dbReference>
<dbReference type="Gene3D" id="3.40.50.2300">
    <property type="match status" value="1"/>
</dbReference>
<dbReference type="Pfam" id="PF00072">
    <property type="entry name" value="Response_reg"/>
    <property type="match status" value="1"/>
</dbReference>
<dbReference type="SMART" id="SM00448">
    <property type="entry name" value="REC"/>
    <property type="match status" value="1"/>
</dbReference>
<dbReference type="EMBL" id="FOAB01000004">
    <property type="protein sequence ID" value="SEL47679.1"/>
    <property type="molecule type" value="Genomic_DNA"/>
</dbReference>
<dbReference type="OrthoDB" id="673128at2"/>
<dbReference type="AlphaFoldDB" id="A0A1H7QIS5"/>
<evidence type="ECO:0000256" key="2">
    <source>
        <dbReference type="PROSITE-ProRule" id="PRU00169"/>
    </source>
</evidence>
<organism evidence="4 5">
    <name type="scientific">Aquimarina amphilecti</name>
    <dbReference type="NCBI Taxonomy" id="1038014"/>
    <lineage>
        <taxon>Bacteria</taxon>
        <taxon>Pseudomonadati</taxon>
        <taxon>Bacteroidota</taxon>
        <taxon>Flavobacteriia</taxon>
        <taxon>Flavobacteriales</taxon>
        <taxon>Flavobacteriaceae</taxon>
        <taxon>Aquimarina</taxon>
    </lineage>
</organism>
<dbReference type="RefSeq" id="WP_091408998.1">
    <property type="nucleotide sequence ID" value="NZ_FOAB01000004.1"/>
</dbReference>
<name>A0A1H7QIS5_AQUAM</name>